<reference evidence="2" key="1">
    <citation type="journal article" date="2021" name="Nat. Commun.">
        <title>Genetic determinants of endophytism in the Arabidopsis root mycobiome.</title>
        <authorList>
            <person name="Mesny F."/>
            <person name="Miyauchi S."/>
            <person name="Thiergart T."/>
            <person name="Pickel B."/>
            <person name="Atanasova L."/>
            <person name="Karlsson M."/>
            <person name="Huettel B."/>
            <person name="Barry K.W."/>
            <person name="Haridas S."/>
            <person name="Chen C."/>
            <person name="Bauer D."/>
            <person name="Andreopoulos W."/>
            <person name="Pangilinan J."/>
            <person name="LaButti K."/>
            <person name="Riley R."/>
            <person name="Lipzen A."/>
            <person name="Clum A."/>
            <person name="Drula E."/>
            <person name="Henrissat B."/>
            <person name="Kohler A."/>
            <person name="Grigoriev I.V."/>
            <person name="Martin F.M."/>
            <person name="Hacquard S."/>
        </authorList>
    </citation>
    <scope>NUCLEOTIDE SEQUENCE</scope>
    <source>
        <strain evidence="2">MPI-SDFR-AT-0117</strain>
    </source>
</reference>
<accession>A0A9P8VFA3</accession>
<dbReference type="AlphaFoldDB" id="A0A9P8VFA3"/>
<dbReference type="EMBL" id="JAGSXJ010000005">
    <property type="protein sequence ID" value="KAH6691397.1"/>
    <property type="molecule type" value="Genomic_DNA"/>
</dbReference>
<evidence type="ECO:0000313" key="3">
    <source>
        <dbReference type="Proteomes" id="UP000770015"/>
    </source>
</evidence>
<proteinExistence type="predicted"/>
<dbReference type="Proteomes" id="UP000770015">
    <property type="component" value="Unassembled WGS sequence"/>
</dbReference>
<comment type="caution">
    <text evidence="2">The sequence shown here is derived from an EMBL/GenBank/DDBJ whole genome shotgun (WGS) entry which is preliminary data.</text>
</comment>
<name>A0A9P8VFA3_9PEZI</name>
<dbReference type="OrthoDB" id="3540486at2759"/>
<protein>
    <submittedName>
        <fullName evidence="2">Uncharacterized protein</fullName>
    </submittedName>
</protein>
<gene>
    <name evidence="2" type="ORF">F5X68DRAFT_201828</name>
</gene>
<sequence>MIQPWFNEQEDVDVLWSWQTDALRSLEKGKRRYLLRLETVVIHTSATESARYGDGLFGRLGDAPVALVDPLQDWEDIERARRLWKATGQCGSDTAYFFRRAEHLREELDEWWGLLENAWVRYRRANDSGTEYSLRELWGRSEGVYMTSGDLREGRFGTLRRNHPWVKKQLSRMPEFRGVIMFRHCSDACHLEEGDPRETRQSCIRQRRALRAGQKGKKDSQPRAWYPPRVLLPPEMSRGDQ</sequence>
<keyword evidence="3" id="KW-1185">Reference proteome</keyword>
<feature type="region of interest" description="Disordered" evidence="1">
    <location>
        <begin position="209"/>
        <end position="241"/>
    </location>
</feature>
<evidence type="ECO:0000256" key="1">
    <source>
        <dbReference type="SAM" id="MobiDB-lite"/>
    </source>
</evidence>
<organism evidence="2 3">
    <name type="scientific">Plectosphaerella plurivora</name>
    <dbReference type="NCBI Taxonomy" id="936078"/>
    <lineage>
        <taxon>Eukaryota</taxon>
        <taxon>Fungi</taxon>
        <taxon>Dikarya</taxon>
        <taxon>Ascomycota</taxon>
        <taxon>Pezizomycotina</taxon>
        <taxon>Sordariomycetes</taxon>
        <taxon>Hypocreomycetidae</taxon>
        <taxon>Glomerellales</taxon>
        <taxon>Plectosphaerellaceae</taxon>
        <taxon>Plectosphaerella</taxon>
    </lineage>
</organism>
<evidence type="ECO:0000313" key="2">
    <source>
        <dbReference type="EMBL" id="KAH6691397.1"/>
    </source>
</evidence>